<proteinExistence type="inferred from homology"/>
<dbReference type="SUPFAM" id="SSF47144">
    <property type="entry name" value="HSC20 (HSCB), C-terminal oligomerisation domain"/>
    <property type="match status" value="1"/>
</dbReference>
<dbReference type="Pfam" id="PF07743">
    <property type="entry name" value="HSCB_C"/>
    <property type="match status" value="1"/>
</dbReference>
<gene>
    <name evidence="5" type="ORF">BCR44DRAFT_1067542</name>
</gene>
<protein>
    <recommendedName>
        <fullName evidence="4">Co-chaperone HscB C-terminal oligomerisation domain-containing protein</fullName>
    </recommendedName>
</protein>
<comment type="similarity">
    <text evidence="1">Belongs to the HscB family.</text>
</comment>
<evidence type="ECO:0000313" key="5">
    <source>
        <dbReference type="EMBL" id="ORZ36553.1"/>
    </source>
</evidence>
<dbReference type="EMBL" id="MCFL01000016">
    <property type="protein sequence ID" value="ORZ36553.1"/>
    <property type="molecule type" value="Genomic_DNA"/>
</dbReference>
<dbReference type="STRING" id="765915.A0A1Y2HS58"/>
<sequence length="346" mass="37847">MNLVSKPIITMQPIQPTMSFSVVTRAIRSAAFVPGQNWHHQVGRIRPLSTATSALSRTLTRESTRSLVRPRHAQPRTMSMHSRPGIIRRYSDHSAAKQPIVGSSRLGHHTCPACHMALIPVTSPLCPTCSRPLPLHPSTSYFELLLPSSHNLEQLPTALDLYNLDLAAVKRHFLTIQRAIHPDKLVGQVTEVKDVADATSAKVNKALDVVGKDRVARGEYLLQLLGIPLTESDSSADTDSPASSTPMTSPDLLMFIMETREQIQDAESPADLDAVQQEVAVVMEEAIKDFEAALSQLPNPLAPGIDLSSVNGGAGAGKEAKEAAARVRYFRNVLRAVEDRREELER</sequence>
<evidence type="ECO:0000313" key="6">
    <source>
        <dbReference type="Proteomes" id="UP000193411"/>
    </source>
</evidence>
<dbReference type="Gene3D" id="1.20.1280.20">
    <property type="entry name" value="HscB, C-terminal domain"/>
    <property type="match status" value="1"/>
</dbReference>
<organism evidence="5 6">
    <name type="scientific">Catenaria anguillulae PL171</name>
    <dbReference type="NCBI Taxonomy" id="765915"/>
    <lineage>
        <taxon>Eukaryota</taxon>
        <taxon>Fungi</taxon>
        <taxon>Fungi incertae sedis</taxon>
        <taxon>Blastocladiomycota</taxon>
        <taxon>Blastocladiomycetes</taxon>
        <taxon>Blastocladiales</taxon>
        <taxon>Catenariaceae</taxon>
        <taxon>Catenaria</taxon>
    </lineage>
</organism>
<evidence type="ECO:0000256" key="3">
    <source>
        <dbReference type="SAM" id="MobiDB-lite"/>
    </source>
</evidence>
<feature type="region of interest" description="Disordered" evidence="3">
    <location>
        <begin position="53"/>
        <end position="80"/>
    </location>
</feature>
<dbReference type="SUPFAM" id="SSF46565">
    <property type="entry name" value="Chaperone J-domain"/>
    <property type="match status" value="1"/>
</dbReference>
<feature type="domain" description="Co-chaperone HscB C-terminal oligomerisation" evidence="4">
    <location>
        <begin position="249"/>
        <end position="337"/>
    </location>
</feature>
<dbReference type="InterPro" id="IPR009073">
    <property type="entry name" value="HscB_oligo_C"/>
</dbReference>
<dbReference type="InterPro" id="IPR004640">
    <property type="entry name" value="HscB"/>
</dbReference>
<dbReference type="GO" id="GO:0051087">
    <property type="term" value="F:protein-folding chaperone binding"/>
    <property type="evidence" value="ECO:0007669"/>
    <property type="project" value="InterPro"/>
</dbReference>
<dbReference type="InterPro" id="IPR036869">
    <property type="entry name" value="J_dom_sf"/>
</dbReference>
<dbReference type="InterPro" id="IPR036386">
    <property type="entry name" value="HscB_C_sf"/>
</dbReference>
<dbReference type="GO" id="GO:0044571">
    <property type="term" value="P:[2Fe-2S] cluster assembly"/>
    <property type="evidence" value="ECO:0007669"/>
    <property type="project" value="InterPro"/>
</dbReference>
<dbReference type="PANTHER" id="PTHR14021:SF15">
    <property type="entry name" value="IRON-SULFUR CLUSTER CO-CHAPERONE PROTEIN HSCB"/>
    <property type="match status" value="1"/>
</dbReference>
<dbReference type="GO" id="GO:0051259">
    <property type="term" value="P:protein complex oligomerization"/>
    <property type="evidence" value="ECO:0007669"/>
    <property type="project" value="InterPro"/>
</dbReference>
<dbReference type="Proteomes" id="UP000193411">
    <property type="component" value="Unassembled WGS sequence"/>
</dbReference>
<evidence type="ECO:0000256" key="1">
    <source>
        <dbReference type="ARBA" id="ARBA00010476"/>
    </source>
</evidence>
<reference evidence="5 6" key="1">
    <citation type="submission" date="2016-07" db="EMBL/GenBank/DDBJ databases">
        <title>Pervasive Adenine N6-methylation of Active Genes in Fungi.</title>
        <authorList>
            <consortium name="DOE Joint Genome Institute"/>
            <person name="Mondo S.J."/>
            <person name="Dannebaum R.O."/>
            <person name="Kuo R.C."/>
            <person name="Labutti K."/>
            <person name="Haridas S."/>
            <person name="Kuo A."/>
            <person name="Salamov A."/>
            <person name="Ahrendt S.R."/>
            <person name="Lipzen A."/>
            <person name="Sullivan W."/>
            <person name="Andreopoulos W.B."/>
            <person name="Clum A."/>
            <person name="Lindquist E."/>
            <person name="Daum C."/>
            <person name="Ramamoorthy G.K."/>
            <person name="Gryganskyi A."/>
            <person name="Culley D."/>
            <person name="Magnuson J.K."/>
            <person name="James T.Y."/>
            <person name="O'Malley M.A."/>
            <person name="Stajich J.E."/>
            <person name="Spatafora J.W."/>
            <person name="Visel A."/>
            <person name="Grigoriev I.V."/>
        </authorList>
    </citation>
    <scope>NUCLEOTIDE SEQUENCE [LARGE SCALE GENOMIC DNA]</scope>
    <source>
        <strain evidence="5 6">PL171</strain>
    </source>
</reference>
<dbReference type="GO" id="GO:0001671">
    <property type="term" value="F:ATPase activator activity"/>
    <property type="evidence" value="ECO:0007669"/>
    <property type="project" value="InterPro"/>
</dbReference>
<dbReference type="OrthoDB" id="448954at2759"/>
<dbReference type="GO" id="GO:0005739">
    <property type="term" value="C:mitochondrion"/>
    <property type="evidence" value="ECO:0007669"/>
    <property type="project" value="TreeGrafter"/>
</dbReference>
<comment type="caution">
    <text evidence="5">The sequence shown here is derived from an EMBL/GenBank/DDBJ whole genome shotgun (WGS) entry which is preliminary data.</text>
</comment>
<keyword evidence="2" id="KW-0143">Chaperone</keyword>
<dbReference type="PANTHER" id="PTHR14021">
    <property type="entry name" value="IRON-SULFUR CLUSTER CO-CHAPERONE PROTEIN HSCB"/>
    <property type="match status" value="1"/>
</dbReference>
<dbReference type="Gene3D" id="1.10.287.110">
    <property type="entry name" value="DnaJ domain"/>
    <property type="match status" value="1"/>
</dbReference>
<dbReference type="AlphaFoldDB" id="A0A1Y2HS58"/>
<accession>A0A1Y2HS58</accession>
<evidence type="ECO:0000256" key="2">
    <source>
        <dbReference type="ARBA" id="ARBA00023186"/>
    </source>
</evidence>
<name>A0A1Y2HS58_9FUNG</name>
<keyword evidence="6" id="KW-1185">Reference proteome</keyword>
<evidence type="ECO:0000259" key="4">
    <source>
        <dbReference type="Pfam" id="PF07743"/>
    </source>
</evidence>